<sequence>MSTRTIESAHTTQETPEERLELGEWHADGHWRFAVTELALSATVETDDGETHELPPDEQLLVATTRVANDGSALDEHLAGRFVALVGGEAFSEQYRIENPETEWRIRADQLRRVEYPGQWTAEGLAVEPGETTTAWSAFVVPRPAERGAVRIGYNPDREPDGPFPVQWVTETEH</sequence>
<accession>A0ABD5Q951</accession>
<evidence type="ECO:0008006" key="3">
    <source>
        <dbReference type="Google" id="ProtNLM"/>
    </source>
</evidence>
<protein>
    <recommendedName>
        <fullName evidence="3">DUF1349 domain-containing protein</fullName>
    </recommendedName>
</protein>
<dbReference type="EMBL" id="JBHSHT010000002">
    <property type="protein sequence ID" value="MFC4826504.1"/>
    <property type="molecule type" value="Genomic_DNA"/>
</dbReference>
<organism evidence="1 2">
    <name type="scientific">Halorussus aquaticus</name>
    <dbReference type="NCBI Taxonomy" id="2953748"/>
    <lineage>
        <taxon>Archaea</taxon>
        <taxon>Methanobacteriati</taxon>
        <taxon>Methanobacteriota</taxon>
        <taxon>Stenosarchaea group</taxon>
        <taxon>Halobacteria</taxon>
        <taxon>Halobacteriales</taxon>
        <taxon>Haladaptataceae</taxon>
        <taxon>Halorussus</taxon>
    </lineage>
</organism>
<reference evidence="1 2" key="1">
    <citation type="journal article" date="2019" name="Int. J. Syst. Evol. Microbiol.">
        <title>The Global Catalogue of Microorganisms (GCM) 10K type strain sequencing project: providing services to taxonomists for standard genome sequencing and annotation.</title>
        <authorList>
            <consortium name="The Broad Institute Genomics Platform"/>
            <consortium name="The Broad Institute Genome Sequencing Center for Infectious Disease"/>
            <person name="Wu L."/>
            <person name="Ma J."/>
        </authorList>
    </citation>
    <scope>NUCLEOTIDE SEQUENCE [LARGE SCALE GENOMIC DNA]</scope>
    <source>
        <strain evidence="1 2">XZYJ18</strain>
    </source>
</reference>
<dbReference type="Proteomes" id="UP001595945">
    <property type="component" value="Unassembled WGS sequence"/>
</dbReference>
<dbReference type="RefSeq" id="WP_254267904.1">
    <property type="nucleotide sequence ID" value="NZ_CP100400.1"/>
</dbReference>
<keyword evidence="2" id="KW-1185">Reference proteome</keyword>
<dbReference type="AlphaFoldDB" id="A0ABD5Q951"/>
<evidence type="ECO:0000313" key="2">
    <source>
        <dbReference type="Proteomes" id="UP001595945"/>
    </source>
</evidence>
<gene>
    <name evidence="1" type="ORF">ACFO9K_19785</name>
</gene>
<evidence type="ECO:0000313" key="1">
    <source>
        <dbReference type="EMBL" id="MFC4826504.1"/>
    </source>
</evidence>
<comment type="caution">
    <text evidence="1">The sequence shown here is derived from an EMBL/GenBank/DDBJ whole genome shotgun (WGS) entry which is preliminary data.</text>
</comment>
<proteinExistence type="predicted"/>
<name>A0ABD5Q951_9EURY</name>
<dbReference type="GeneID" id="73046399"/>